<organism evidence="1 2">
    <name type="scientific">Cervus elaphus hippelaphus</name>
    <name type="common">European red deer</name>
    <dbReference type="NCBI Taxonomy" id="46360"/>
    <lineage>
        <taxon>Eukaryota</taxon>
        <taxon>Metazoa</taxon>
        <taxon>Chordata</taxon>
        <taxon>Craniata</taxon>
        <taxon>Vertebrata</taxon>
        <taxon>Euteleostomi</taxon>
        <taxon>Mammalia</taxon>
        <taxon>Eutheria</taxon>
        <taxon>Laurasiatheria</taxon>
        <taxon>Artiodactyla</taxon>
        <taxon>Ruminantia</taxon>
        <taxon>Pecora</taxon>
        <taxon>Cervidae</taxon>
        <taxon>Cervinae</taxon>
        <taxon>Cervus</taxon>
    </lineage>
</organism>
<protein>
    <submittedName>
        <fullName evidence="1">Uncharacterized protein</fullName>
    </submittedName>
</protein>
<keyword evidence="2" id="KW-1185">Reference proteome</keyword>
<sequence>MQLLPATSELRARPWGA</sequence>
<accession>A0A212CFS8</accession>
<name>A0A212CFS8_CEREH</name>
<gene>
    <name evidence="1" type="ORF">Celaphus_00002617</name>
</gene>
<evidence type="ECO:0000313" key="1">
    <source>
        <dbReference type="EMBL" id="OWK04859.1"/>
    </source>
</evidence>
<reference evidence="1 2" key="1">
    <citation type="journal article" date="2018" name="Mol. Genet. Genomics">
        <title>The red deer Cervus elaphus genome CerEla1.0: sequencing, annotating, genes, and chromosomes.</title>
        <authorList>
            <person name="Bana N.A."/>
            <person name="Nyiri A."/>
            <person name="Nagy J."/>
            <person name="Frank K."/>
            <person name="Nagy T."/>
            <person name="Steger V."/>
            <person name="Schiller M."/>
            <person name="Lakatos P."/>
            <person name="Sugar L."/>
            <person name="Horn P."/>
            <person name="Barta E."/>
            <person name="Orosz L."/>
        </authorList>
    </citation>
    <scope>NUCLEOTIDE SEQUENCE [LARGE SCALE GENOMIC DNA]</scope>
    <source>
        <strain evidence="1">Hungarian</strain>
    </source>
</reference>
<proteinExistence type="predicted"/>
<dbReference type="AlphaFoldDB" id="A0A212CFS8"/>
<dbReference type="EMBL" id="MKHE01000020">
    <property type="protein sequence ID" value="OWK04859.1"/>
    <property type="molecule type" value="Genomic_DNA"/>
</dbReference>
<evidence type="ECO:0000313" key="2">
    <source>
        <dbReference type="Proteomes" id="UP000242450"/>
    </source>
</evidence>
<dbReference type="Proteomes" id="UP000242450">
    <property type="component" value="Chromosome 20"/>
</dbReference>
<comment type="caution">
    <text evidence="1">The sequence shown here is derived from an EMBL/GenBank/DDBJ whole genome shotgun (WGS) entry which is preliminary data.</text>
</comment>